<evidence type="ECO:0000313" key="2">
    <source>
        <dbReference type="Proteomes" id="UP000027601"/>
    </source>
</evidence>
<dbReference type="RefSeq" id="WP_024997678.1">
    <property type="nucleotide sequence ID" value="NZ_BAJS01000040.1"/>
</dbReference>
<protein>
    <submittedName>
        <fullName evidence="1">Uncharacterized protein</fullName>
    </submittedName>
</protein>
<dbReference type="AlphaFoldDB" id="A0A069D767"/>
<organism evidence="1 2">
    <name type="scientific">Bacteroides graminisolvens DSM 19988 = JCM 15093</name>
    <dbReference type="NCBI Taxonomy" id="1121097"/>
    <lineage>
        <taxon>Bacteria</taxon>
        <taxon>Pseudomonadati</taxon>
        <taxon>Bacteroidota</taxon>
        <taxon>Bacteroidia</taxon>
        <taxon>Bacteroidales</taxon>
        <taxon>Bacteroidaceae</taxon>
        <taxon>Bacteroides</taxon>
    </lineage>
</organism>
<gene>
    <name evidence="1" type="ORF">JCM15093_3471</name>
</gene>
<sequence length="66" mass="7037">MNPDSNKSGHIATFSVGANLDDGKIANIGTAQHTGFVSLNRAINKNKPKEYFILLPNVLPSATVVE</sequence>
<keyword evidence="2" id="KW-1185">Reference proteome</keyword>
<dbReference type="EMBL" id="BAJS01000040">
    <property type="protein sequence ID" value="GAK38156.1"/>
    <property type="molecule type" value="Genomic_DNA"/>
</dbReference>
<proteinExistence type="predicted"/>
<evidence type="ECO:0000313" key="1">
    <source>
        <dbReference type="EMBL" id="GAK38156.1"/>
    </source>
</evidence>
<dbReference type="Proteomes" id="UP000027601">
    <property type="component" value="Unassembled WGS sequence"/>
</dbReference>
<name>A0A069D767_9BACE</name>
<reference evidence="1 2" key="1">
    <citation type="journal article" date="2015" name="Microbes Environ.">
        <title>Distribution and evolution of nitrogen fixation genes in the phylum bacteroidetes.</title>
        <authorList>
            <person name="Inoue J."/>
            <person name="Oshima K."/>
            <person name="Suda W."/>
            <person name="Sakamoto M."/>
            <person name="Iino T."/>
            <person name="Noda S."/>
            <person name="Hongoh Y."/>
            <person name="Hattori M."/>
            <person name="Ohkuma M."/>
        </authorList>
    </citation>
    <scope>NUCLEOTIDE SEQUENCE [LARGE SCALE GENOMIC DNA]</scope>
    <source>
        <strain evidence="1 2">JCM 15093</strain>
    </source>
</reference>
<accession>A0A069D767</accession>
<comment type="caution">
    <text evidence="1">The sequence shown here is derived from an EMBL/GenBank/DDBJ whole genome shotgun (WGS) entry which is preliminary data.</text>
</comment>
<dbReference type="STRING" id="1121097.GCA_000428125_02498"/>